<organism evidence="1 2">
    <name type="scientific">Araneus ventricosus</name>
    <name type="common">Orbweaver spider</name>
    <name type="synonym">Epeira ventricosa</name>
    <dbReference type="NCBI Taxonomy" id="182803"/>
    <lineage>
        <taxon>Eukaryota</taxon>
        <taxon>Metazoa</taxon>
        <taxon>Ecdysozoa</taxon>
        <taxon>Arthropoda</taxon>
        <taxon>Chelicerata</taxon>
        <taxon>Arachnida</taxon>
        <taxon>Araneae</taxon>
        <taxon>Araneomorphae</taxon>
        <taxon>Entelegynae</taxon>
        <taxon>Araneoidea</taxon>
        <taxon>Araneidae</taxon>
        <taxon>Araneus</taxon>
    </lineage>
</organism>
<comment type="caution">
    <text evidence="1">The sequence shown here is derived from an EMBL/GenBank/DDBJ whole genome shotgun (WGS) entry which is preliminary data.</text>
</comment>
<sequence length="113" mass="12679">MRKMWFFQVYACHFECLTLSLANAIFKGKCYLLKWDGKSFGIIGMRGIKTLSPLAMPVITVARTPFGPMCVICNRGPLQHRDTFGTSRLRINSTGTPSFNLSLSEGTLTIRRS</sequence>
<gene>
    <name evidence="1" type="ORF">AVEN_264775_1</name>
</gene>
<reference evidence="1 2" key="1">
    <citation type="journal article" date="2019" name="Sci. Rep.">
        <title>Orb-weaving spider Araneus ventricosus genome elucidates the spidroin gene catalogue.</title>
        <authorList>
            <person name="Kono N."/>
            <person name="Nakamura H."/>
            <person name="Ohtoshi R."/>
            <person name="Moran D.A.P."/>
            <person name="Shinohara A."/>
            <person name="Yoshida Y."/>
            <person name="Fujiwara M."/>
            <person name="Mori M."/>
            <person name="Tomita M."/>
            <person name="Arakawa K."/>
        </authorList>
    </citation>
    <scope>NUCLEOTIDE SEQUENCE [LARGE SCALE GENOMIC DNA]</scope>
</reference>
<evidence type="ECO:0000313" key="1">
    <source>
        <dbReference type="EMBL" id="GBM67762.1"/>
    </source>
</evidence>
<dbReference type="OrthoDB" id="8300378at2759"/>
<evidence type="ECO:0000313" key="2">
    <source>
        <dbReference type="Proteomes" id="UP000499080"/>
    </source>
</evidence>
<proteinExistence type="predicted"/>
<dbReference type="AlphaFoldDB" id="A0A4Y2HR68"/>
<protein>
    <submittedName>
        <fullName evidence="1">Uncharacterized protein</fullName>
    </submittedName>
</protein>
<accession>A0A4Y2HR68</accession>
<name>A0A4Y2HR68_ARAVE</name>
<dbReference type="EMBL" id="BGPR01002100">
    <property type="protein sequence ID" value="GBM67762.1"/>
    <property type="molecule type" value="Genomic_DNA"/>
</dbReference>
<dbReference type="Proteomes" id="UP000499080">
    <property type="component" value="Unassembled WGS sequence"/>
</dbReference>
<keyword evidence="2" id="KW-1185">Reference proteome</keyword>